<comment type="caution">
    <text evidence="1">The sequence shown here is derived from an EMBL/GenBank/DDBJ whole genome shotgun (WGS) entry which is preliminary data.</text>
</comment>
<dbReference type="InterPro" id="IPR038626">
    <property type="entry name" value="Rof-like_sf"/>
</dbReference>
<dbReference type="Gene3D" id="2.30.30.400">
    <property type="entry name" value="Rof-like"/>
    <property type="match status" value="1"/>
</dbReference>
<dbReference type="SUPFAM" id="SSF101744">
    <property type="entry name" value="Rof/RNase P subunit-like"/>
    <property type="match status" value="1"/>
</dbReference>
<evidence type="ECO:0000313" key="1">
    <source>
        <dbReference type="EMBL" id="RNF64405.1"/>
    </source>
</evidence>
<dbReference type="EMBL" id="RIZI01000149">
    <property type="protein sequence ID" value="RNF64405.1"/>
    <property type="molecule type" value="Genomic_DNA"/>
</dbReference>
<gene>
    <name evidence="1" type="ORF">EC580_05710</name>
</gene>
<dbReference type="RefSeq" id="WP_123103056.1">
    <property type="nucleotide sequence ID" value="NZ_CP127527.1"/>
</dbReference>
<organism evidence="1">
    <name type="scientific">Acidithiobacillus sulfuriphilus</name>
    <dbReference type="NCBI Taxonomy" id="1867749"/>
    <lineage>
        <taxon>Bacteria</taxon>
        <taxon>Pseudomonadati</taxon>
        <taxon>Pseudomonadota</taxon>
        <taxon>Acidithiobacillia</taxon>
        <taxon>Acidithiobacillales</taxon>
        <taxon>Acidithiobacillaceae</taxon>
        <taxon>Acidithiobacillus</taxon>
    </lineage>
</organism>
<dbReference type="InterPro" id="IPR009778">
    <property type="entry name" value="ROF"/>
</dbReference>
<name>A0A3M8R7R8_9PROT</name>
<protein>
    <submittedName>
        <fullName evidence="1">Transcriptional antiterminator, Rof</fullName>
    </submittedName>
</protein>
<dbReference type="Pfam" id="PF07073">
    <property type="entry name" value="ROF"/>
    <property type="match status" value="1"/>
</dbReference>
<sequence length="74" mass="8502">MDEGYQPISCALHSELELAAMHRKAVKLRLRDGTVREGIIEDLWTAHGREWLRLRSKDGSCNLDLGQLAHFDDR</sequence>
<dbReference type="OrthoDB" id="5297001at2"/>
<accession>A0A3M8R7R8</accession>
<proteinExistence type="predicted"/>
<reference evidence="1" key="1">
    <citation type="submission" date="2018-10" db="EMBL/GenBank/DDBJ databases">
        <title>Acidithiobacillus sulfuriphilus sp. nov.: an extremely acidophilic sulfur-oxidizing chemolithotroph isolated from a neutral pH environment.</title>
        <authorList>
            <person name="Falagan C."/>
            <person name="Moya-Beltran A."/>
            <person name="Quatrini R."/>
            <person name="Johnson D.B."/>
        </authorList>
    </citation>
    <scope>NUCLEOTIDE SEQUENCE [LARGE SCALE GENOMIC DNA]</scope>
    <source>
        <strain evidence="1">CJ-2</strain>
    </source>
</reference>
<dbReference type="AlphaFoldDB" id="A0A3M8R7R8"/>
<dbReference type="InterPro" id="IPR023534">
    <property type="entry name" value="Rof/RNase_P-like"/>
</dbReference>